<organism evidence="2 3">
    <name type="scientific">Sphingobacterium detergens</name>
    <dbReference type="NCBI Taxonomy" id="1145106"/>
    <lineage>
        <taxon>Bacteria</taxon>
        <taxon>Pseudomonadati</taxon>
        <taxon>Bacteroidota</taxon>
        <taxon>Sphingobacteriia</taxon>
        <taxon>Sphingobacteriales</taxon>
        <taxon>Sphingobacteriaceae</taxon>
        <taxon>Sphingobacterium</taxon>
    </lineage>
</organism>
<dbReference type="Pfam" id="PF11396">
    <property type="entry name" value="PepSY_like"/>
    <property type="match status" value="1"/>
</dbReference>
<evidence type="ECO:0000313" key="3">
    <source>
        <dbReference type="Proteomes" id="UP000286246"/>
    </source>
</evidence>
<reference evidence="2 3" key="1">
    <citation type="submission" date="2018-09" db="EMBL/GenBank/DDBJ databases">
        <title>Genomic Encyclopedia of Type Strains, Phase III (KMG-III): the genomes of soil and plant-associated and newly described type strains.</title>
        <authorList>
            <person name="Whitman W."/>
        </authorList>
    </citation>
    <scope>NUCLEOTIDE SEQUENCE [LARGE SCALE GENOMIC DNA]</scope>
    <source>
        <strain evidence="2 3">CECT 7938</strain>
    </source>
</reference>
<keyword evidence="3" id="KW-1185">Reference proteome</keyword>
<dbReference type="OrthoDB" id="710080at2"/>
<comment type="caution">
    <text evidence="2">The sequence shown here is derived from an EMBL/GenBank/DDBJ whole genome shotgun (WGS) entry which is preliminary data.</text>
</comment>
<dbReference type="Proteomes" id="UP000286246">
    <property type="component" value="Unassembled WGS sequence"/>
</dbReference>
<proteinExistence type="predicted"/>
<dbReference type="Gene3D" id="3.40.1420.30">
    <property type="match status" value="1"/>
</dbReference>
<evidence type="ECO:0000313" key="2">
    <source>
        <dbReference type="EMBL" id="RKE52818.1"/>
    </source>
</evidence>
<name>A0A420B851_SPHD1</name>
<accession>A0A420B851</accession>
<protein>
    <submittedName>
        <fullName evidence="2">Putative PepSY-like beta-lactamase-inhibitor</fullName>
    </submittedName>
</protein>
<sequence>MTKSEPTTDVIEFSKIANMKKLTWLAAVLITGSAWTFTACDKDDAMESPVGYAKLPQAGKTMIESHFGANTVASVTRKNNADTDGSLYEVRLNSGIEIDLDKDGNWTDIDGNHQRLPDALIPAPISNYIVKQYPAPLFIEGIDKEPYGYQIDLSNDLDLKFNADGSFIGLDD</sequence>
<feature type="domain" description="Putative beta-lactamase-inhibitor-like PepSY-like" evidence="1">
    <location>
        <begin position="88"/>
        <end position="168"/>
    </location>
</feature>
<gene>
    <name evidence="2" type="ORF">DFQ12_3064</name>
</gene>
<dbReference type="SUPFAM" id="SSF160574">
    <property type="entry name" value="BT0923-like"/>
    <property type="match status" value="1"/>
</dbReference>
<dbReference type="EMBL" id="RAPY01000002">
    <property type="protein sequence ID" value="RKE52818.1"/>
    <property type="molecule type" value="Genomic_DNA"/>
</dbReference>
<dbReference type="AlphaFoldDB" id="A0A420B851"/>
<evidence type="ECO:0000259" key="1">
    <source>
        <dbReference type="Pfam" id="PF11396"/>
    </source>
</evidence>
<dbReference type="InterPro" id="IPR021533">
    <property type="entry name" value="PepSY-like"/>
</dbReference>